<organism evidence="2 3">
    <name type="scientific">Saccharopolyspora spinosa</name>
    <dbReference type="NCBI Taxonomy" id="60894"/>
    <lineage>
        <taxon>Bacteria</taxon>
        <taxon>Bacillati</taxon>
        <taxon>Actinomycetota</taxon>
        <taxon>Actinomycetes</taxon>
        <taxon>Pseudonocardiales</taxon>
        <taxon>Pseudonocardiaceae</taxon>
        <taxon>Saccharopolyspora</taxon>
    </lineage>
</organism>
<dbReference type="InterPro" id="IPR020845">
    <property type="entry name" value="AMP-binding_CS"/>
</dbReference>
<gene>
    <name evidence="2" type="ORF">A8926_6459</name>
</gene>
<dbReference type="EMBL" id="PJNB01000001">
    <property type="protein sequence ID" value="PKW18379.1"/>
    <property type="molecule type" value="Genomic_DNA"/>
</dbReference>
<dbReference type="Proteomes" id="UP000233786">
    <property type="component" value="Unassembled WGS sequence"/>
</dbReference>
<keyword evidence="3" id="KW-1185">Reference proteome</keyword>
<accession>A0A2N3Y643</accession>
<dbReference type="PANTHER" id="PTHR43767:SF1">
    <property type="entry name" value="NONRIBOSOMAL PEPTIDE SYNTHASE PES1 (EUROFUNG)-RELATED"/>
    <property type="match status" value="1"/>
</dbReference>
<protein>
    <submittedName>
        <fullName evidence="2">Acyl-CoA synthetase (AMP-forming)/AMP-acid ligase II</fullName>
    </submittedName>
</protein>
<dbReference type="GO" id="GO:0016874">
    <property type="term" value="F:ligase activity"/>
    <property type="evidence" value="ECO:0007669"/>
    <property type="project" value="UniProtKB-KW"/>
</dbReference>
<comment type="caution">
    <text evidence="2">The sequence shown here is derived from an EMBL/GenBank/DDBJ whole genome shotgun (WGS) entry which is preliminary data.</text>
</comment>
<keyword evidence="2" id="KW-0436">Ligase</keyword>
<evidence type="ECO:0000313" key="3">
    <source>
        <dbReference type="Proteomes" id="UP000233786"/>
    </source>
</evidence>
<dbReference type="InterPro" id="IPR042099">
    <property type="entry name" value="ANL_N_sf"/>
</dbReference>
<dbReference type="Gene3D" id="3.40.50.12780">
    <property type="entry name" value="N-terminal domain of ligase-like"/>
    <property type="match status" value="1"/>
</dbReference>
<proteinExistence type="predicted"/>
<dbReference type="InterPro" id="IPR000873">
    <property type="entry name" value="AMP-dep_synth/lig_dom"/>
</dbReference>
<sequence length="529" mass="58458">MKPDDMGVLFDEIAEHGTPTTVHLDRPLDLGDDRRKFGVADLAELVQELAGWLAAAGAGHRDRVAIVKENHWDYDLLSCAAVRIGAVPAKLSDRLPSNTVEALLKRLDPKVLVTTTAVLEHARAAGVDLASFAGTTLVLDGAVPGTLSLDDVRGHTAPGPRRRHDDEPLAVMHTSGTTGTPKLVVHSRNTIIGQLARFETVRYPVIGMRGDDTLVNASAYAHGRTFCWTASAFCLAPREIVIISQQDADRVDPVLRAHPPTVMEALPATYVRFAELTERLDNPFRRTRLFVSTYDAMHPPTIRSYLTASHRKRPLWMQGWGQSETGPLTFRFHTRSSVDPKQSGRTSRNVGYAVPLKTRLRVVDPDSFEPVPRGQPGLVLTKTAARCLDYVGETDRWQAKHWGDWWITGDLGVRNRDGSVDLLDREVDMVPELSCLRVEDILEERLPQALECVVLGQPGKAPLPVVVTVDGELDKESWLRAAHDILPLQEPIALTWDQIPRTGTGKVRRLALLEQITATAETHGTGRWT</sequence>
<dbReference type="AlphaFoldDB" id="A0A2N3Y643"/>
<name>A0A2N3Y643_SACSN</name>
<reference evidence="2" key="1">
    <citation type="submission" date="2017-12" db="EMBL/GenBank/DDBJ databases">
        <title>Sequencing the genomes of 1000 Actinobacteria strains.</title>
        <authorList>
            <person name="Klenk H.-P."/>
        </authorList>
    </citation>
    <scope>NUCLEOTIDE SEQUENCE [LARGE SCALE GENOMIC DNA]</scope>
    <source>
        <strain evidence="2">DSM 44228</strain>
    </source>
</reference>
<feature type="domain" description="AMP-dependent synthetase/ligase" evidence="1">
    <location>
        <begin position="32"/>
        <end position="383"/>
    </location>
</feature>
<dbReference type="PANTHER" id="PTHR43767">
    <property type="entry name" value="LONG-CHAIN-FATTY-ACID--COA LIGASE"/>
    <property type="match status" value="1"/>
</dbReference>
<dbReference type="InterPro" id="IPR050237">
    <property type="entry name" value="ATP-dep_AMP-bd_enzyme"/>
</dbReference>
<dbReference type="PROSITE" id="PS00455">
    <property type="entry name" value="AMP_BINDING"/>
    <property type="match status" value="1"/>
</dbReference>
<evidence type="ECO:0000313" key="2">
    <source>
        <dbReference type="EMBL" id="PKW18379.1"/>
    </source>
</evidence>
<dbReference type="SUPFAM" id="SSF56801">
    <property type="entry name" value="Acetyl-CoA synthetase-like"/>
    <property type="match status" value="1"/>
</dbReference>
<evidence type="ECO:0000259" key="1">
    <source>
        <dbReference type="Pfam" id="PF00501"/>
    </source>
</evidence>
<dbReference type="Pfam" id="PF00501">
    <property type="entry name" value="AMP-binding"/>
    <property type="match status" value="1"/>
</dbReference>
<dbReference type="STRING" id="994479.GCA_000194155_04557"/>